<gene>
    <name evidence="2" type="ORF">FRUB_06499</name>
</gene>
<dbReference type="RefSeq" id="WP_161967740.1">
    <property type="nucleotide sequence ID" value="NZ_NIDE01000014.1"/>
</dbReference>
<name>A0A225DJM2_9BACT</name>
<organism evidence="2 3">
    <name type="scientific">Fimbriiglobus ruber</name>
    <dbReference type="NCBI Taxonomy" id="1908690"/>
    <lineage>
        <taxon>Bacteria</taxon>
        <taxon>Pseudomonadati</taxon>
        <taxon>Planctomycetota</taxon>
        <taxon>Planctomycetia</taxon>
        <taxon>Gemmatales</taxon>
        <taxon>Gemmataceae</taxon>
        <taxon>Fimbriiglobus</taxon>
    </lineage>
</organism>
<dbReference type="SUPFAM" id="SSF46785">
    <property type="entry name" value="Winged helix' DNA-binding domain"/>
    <property type="match status" value="1"/>
</dbReference>
<feature type="domain" description="Helix-turn-helix type 11" evidence="1">
    <location>
        <begin position="24"/>
        <end position="64"/>
    </location>
</feature>
<evidence type="ECO:0000313" key="2">
    <source>
        <dbReference type="EMBL" id="OWK37379.1"/>
    </source>
</evidence>
<dbReference type="OrthoDB" id="283405at2"/>
<reference evidence="3" key="1">
    <citation type="submission" date="2017-06" db="EMBL/GenBank/DDBJ databases">
        <title>Genome analysis of Fimbriiglobus ruber SP5, the first member of the order Planctomycetales with confirmed chitinolytic capability.</title>
        <authorList>
            <person name="Ravin N.V."/>
            <person name="Rakitin A.L."/>
            <person name="Ivanova A.A."/>
            <person name="Beletsky A.V."/>
            <person name="Kulichevskaya I.S."/>
            <person name="Mardanov A.V."/>
            <person name="Dedysh S.N."/>
        </authorList>
    </citation>
    <scope>NUCLEOTIDE SEQUENCE [LARGE SCALE GENOMIC DNA]</scope>
    <source>
        <strain evidence="3">SP5</strain>
    </source>
</reference>
<dbReference type="InterPro" id="IPR036390">
    <property type="entry name" value="WH_DNA-bd_sf"/>
</dbReference>
<dbReference type="AlphaFoldDB" id="A0A225DJM2"/>
<evidence type="ECO:0000313" key="3">
    <source>
        <dbReference type="Proteomes" id="UP000214646"/>
    </source>
</evidence>
<protein>
    <recommendedName>
        <fullName evidence="1">Helix-turn-helix type 11 domain-containing protein</fullName>
    </recommendedName>
</protein>
<dbReference type="InterPro" id="IPR036388">
    <property type="entry name" value="WH-like_DNA-bd_sf"/>
</dbReference>
<dbReference type="Gene3D" id="1.10.10.10">
    <property type="entry name" value="Winged helix-like DNA-binding domain superfamily/Winged helix DNA-binding domain"/>
    <property type="match status" value="1"/>
</dbReference>
<dbReference type="EMBL" id="NIDE01000014">
    <property type="protein sequence ID" value="OWK37379.1"/>
    <property type="molecule type" value="Genomic_DNA"/>
</dbReference>
<dbReference type="InterPro" id="IPR013196">
    <property type="entry name" value="HTH_11"/>
</dbReference>
<sequence length="135" mass="14916">MAKQRRDADRRSRQCAKFARLIRIARLVMGNGRWGPDDLARELECSVRTVYRDVEVLTVAGIPIFFDKADQAYRVPGGFRFSGIEPQPVPAGAPASPAVHDLLCSARSLLGEAEAFVTRLRSLCAELESGRRETG</sequence>
<dbReference type="Proteomes" id="UP000214646">
    <property type="component" value="Unassembled WGS sequence"/>
</dbReference>
<dbReference type="Pfam" id="PF08279">
    <property type="entry name" value="HTH_11"/>
    <property type="match status" value="1"/>
</dbReference>
<comment type="caution">
    <text evidence="2">The sequence shown here is derived from an EMBL/GenBank/DDBJ whole genome shotgun (WGS) entry which is preliminary data.</text>
</comment>
<keyword evidence="3" id="KW-1185">Reference proteome</keyword>
<proteinExistence type="predicted"/>
<accession>A0A225DJM2</accession>
<evidence type="ECO:0000259" key="1">
    <source>
        <dbReference type="Pfam" id="PF08279"/>
    </source>
</evidence>